<dbReference type="Pfam" id="PF01381">
    <property type="entry name" value="HTH_3"/>
    <property type="match status" value="1"/>
</dbReference>
<dbReference type="GO" id="GO:0003677">
    <property type="term" value="F:DNA binding"/>
    <property type="evidence" value="ECO:0007669"/>
    <property type="project" value="UniProtKB-KW"/>
</dbReference>
<dbReference type="Gene3D" id="3.40.190.10">
    <property type="entry name" value="Periplasmic binding protein-like II"/>
    <property type="match status" value="1"/>
</dbReference>
<reference evidence="3 4" key="3">
    <citation type="submission" date="2020-08" db="EMBL/GenBank/DDBJ databases">
        <title>Genomic Encyclopedia of Type Strains, Phase IV (KMG-IV): sequencing the most valuable type-strain genomes for metagenomic binning, comparative biology and taxonomic classification.</title>
        <authorList>
            <person name="Goeker M."/>
        </authorList>
    </citation>
    <scope>NUCLEOTIDE SEQUENCE [LARGE SCALE GENOMIC DNA]</scope>
    <source>
        <strain evidence="3 4">DSM 27521</strain>
    </source>
</reference>
<keyword evidence="3" id="KW-0238">DNA-binding</keyword>
<gene>
    <name evidence="2" type="ORF">GCM10017781_19230</name>
    <name evidence="3" type="ORF">HNQ07_002042</name>
</gene>
<accession>A0A7W8NR72</accession>
<dbReference type="Proteomes" id="UP000619376">
    <property type="component" value="Unassembled WGS sequence"/>
</dbReference>
<feature type="domain" description="HTH cro/C1-type" evidence="1">
    <location>
        <begin position="15"/>
        <end position="69"/>
    </location>
</feature>
<protein>
    <submittedName>
        <fullName evidence="3">Molybdate-binding protein/DNA-binding XRE family transcriptional regulator</fullName>
    </submittedName>
</protein>
<name>A0A7W8NR72_9DEIO</name>
<dbReference type="Pfam" id="PF12727">
    <property type="entry name" value="PBP_like"/>
    <property type="match status" value="1"/>
</dbReference>
<evidence type="ECO:0000313" key="5">
    <source>
        <dbReference type="Proteomes" id="UP000619376"/>
    </source>
</evidence>
<organism evidence="3 4">
    <name type="scientific">Deinococcus metalli</name>
    <dbReference type="NCBI Taxonomy" id="1141878"/>
    <lineage>
        <taxon>Bacteria</taxon>
        <taxon>Thermotogati</taxon>
        <taxon>Deinococcota</taxon>
        <taxon>Deinococci</taxon>
        <taxon>Deinococcales</taxon>
        <taxon>Deinococcaceae</taxon>
        <taxon>Deinococcus</taxon>
    </lineage>
</organism>
<dbReference type="SMART" id="SM00530">
    <property type="entry name" value="HTH_XRE"/>
    <property type="match status" value="1"/>
</dbReference>
<comment type="caution">
    <text evidence="3">The sequence shown here is derived from an EMBL/GenBank/DDBJ whole genome shotgun (WGS) entry which is preliminary data.</text>
</comment>
<dbReference type="InterPro" id="IPR024370">
    <property type="entry name" value="PBP_domain"/>
</dbReference>
<dbReference type="Gene3D" id="1.10.260.40">
    <property type="entry name" value="lambda repressor-like DNA-binding domains"/>
    <property type="match status" value="1"/>
</dbReference>
<sequence length="380" mass="40473">MPSPVHSAAPLRCQVRARREALHLRPTELAAQCGITRQALHSIETGAYAPNTVVALRLAHALSCRVEDLFTLAEGTVTARVVGVPPSEGSRVQLAWVGERLLAFPVTGEAGWSQPADGTFTTPHGLSAGHVAVRPFADHGQARRTAVLVGCDPSLGVAASHVGRHHPDTRLLWQSASSSRALGALARGEAHAAGIHLWDARSGVSNVPFVERELPGRRVHVYTLWSWEQGLLVARGNPHGIQGVRDLTRPDLRLVNRERGSGSRVLLDAWLAGLNLPGTERRRLPGYRDEAGSHLEAAGLVAAGAAHVAPGPRSAALALGLEFVPVQTERFDLAVPDEHVTHPAITALIAVVQHPTFRAEIASLGGYDPSHAGEHWQTTG</sequence>
<dbReference type="Proteomes" id="UP000539473">
    <property type="component" value="Unassembled WGS sequence"/>
</dbReference>
<reference evidence="2" key="4">
    <citation type="submission" date="2024-05" db="EMBL/GenBank/DDBJ databases">
        <authorList>
            <person name="Sun Q."/>
            <person name="Zhou Y."/>
        </authorList>
    </citation>
    <scope>NUCLEOTIDE SEQUENCE</scope>
    <source>
        <strain evidence="2">CGMCC 1.18437</strain>
    </source>
</reference>
<dbReference type="CDD" id="cd00093">
    <property type="entry name" value="HTH_XRE"/>
    <property type="match status" value="1"/>
</dbReference>
<reference evidence="2" key="1">
    <citation type="journal article" date="2014" name="Int. J. Syst. Evol. Microbiol.">
        <title>Complete genome of a new Firmicutes species belonging to the dominant human colonic microbiota ('Ruminococcus bicirculans') reveals two chromosomes and a selective capacity to utilize plant glucans.</title>
        <authorList>
            <consortium name="NISC Comparative Sequencing Program"/>
            <person name="Wegmann U."/>
            <person name="Louis P."/>
            <person name="Goesmann A."/>
            <person name="Henrissat B."/>
            <person name="Duncan S.H."/>
            <person name="Flint H.J."/>
        </authorList>
    </citation>
    <scope>NUCLEOTIDE SEQUENCE</scope>
    <source>
        <strain evidence="2">CGMCC 1.18437</strain>
    </source>
</reference>
<proteinExistence type="predicted"/>
<dbReference type="PROSITE" id="PS50943">
    <property type="entry name" value="HTH_CROC1"/>
    <property type="match status" value="1"/>
</dbReference>
<dbReference type="InterPro" id="IPR010982">
    <property type="entry name" value="Lambda_DNA-bd_dom_sf"/>
</dbReference>
<dbReference type="EMBL" id="BNAJ01000004">
    <property type="protein sequence ID" value="GHF43010.1"/>
    <property type="molecule type" value="Genomic_DNA"/>
</dbReference>
<evidence type="ECO:0000259" key="1">
    <source>
        <dbReference type="PROSITE" id="PS50943"/>
    </source>
</evidence>
<evidence type="ECO:0000313" key="3">
    <source>
        <dbReference type="EMBL" id="MBB5376578.1"/>
    </source>
</evidence>
<evidence type="ECO:0000313" key="4">
    <source>
        <dbReference type="Proteomes" id="UP000539473"/>
    </source>
</evidence>
<dbReference type="AlphaFoldDB" id="A0A7W8NR72"/>
<keyword evidence="5" id="KW-1185">Reference proteome</keyword>
<evidence type="ECO:0000313" key="2">
    <source>
        <dbReference type="EMBL" id="GHF43010.1"/>
    </source>
</evidence>
<dbReference type="RefSeq" id="WP_184111296.1">
    <property type="nucleotide sequence ID" value="NZ_BNAJ01000004.1"/>
</dbReference>
<dbReference type="SUPFAM" id="SSF53850">
    <property type="entry name" value="Periplasmic binding protein-like II"/>
    <property type="match status" value="1"/>
</dbReference>
<dbReference type="EMBL" id="JACHFK010000004">
    <property type="protein sequence ID" value="MBB5376578.1"/>
    <property type="molecule type" value="Genomic_DNA"/>
</dbReference>
<dbReference type="InterPro" id="IPR001387">
    <property type="entry name" value="Cro/C1-type_HTH"/>
</dbReference>
<reference evidence="5" key="2">
    <citation type="journal article" date="2019" name="Int. J. Syst. Evol. Microbiol.">
        <title>The Global Catalogue of Microorganisms (GCM) 10K type strain sequencing project: providing services to taxonomists for standard genome sequencing and annotation.</title>
        <authorList>
            <consortium name="The Broad Institute Genomics Platform"/>
            <consortium name="The Broad Institute Genome Sequencing Center for Infectious Disease"/>
            <person name="Wu L."/>
            <person name="Ma J."/>
        </authorList>
    </citation>
    <scope>NUCLEOTIDE SEQUENCE [LARGE SCALE GENOMIC DNA]</scope>
    <source>
        <strain evidence="5">CGMCC 1.18437</strain>
    </source>
</reference>
<dbReference type="PANTHER" id="PTHR38431">
    <property type="entry name" value="BLL2305 PROTEIN"/>
    <property type="match status" value="1"/>
</dbReference>
<dbReference type="PANTHER" id="PTHR38431:SF1">
    <property type="entry name" value="BLL2305 PROTEIN"/>
    <property type="match status" value="1"/>
</dbReference>
<dbReference type="SUPFAM" id="SSF47413">
    <property type="entry name" value="lambda repressor-like DNA-binding domains"/>
    <property type="match status" value="1"/>
</dbReference>